<name>A0A0G0WPN0_9BACT</name>
<dbReference type="InterPro" id="IPR023299">
    <property type="entry name" value="ATPase_P-typ_cyto_dom_N"/>
</dbReference>
<dbReference type="SUPFAM" id="SSF56784">
    <property type="entry name" value="HAD-like"/>
    <property type="match status" value="1"/>
</dbReference>
<evidence type="ECO:0000256" key="2">
    <source>
        <dbReference type="ARBA" id="ARBA00022692"/>
    </source>
</evidence>
<proteinExistence type="predicted"/>
<feature type="transmembrane region" description="Helical" evidence="8">
    <location>
        <begin position="244"/>
        <end position="263"/>
    </location>
</feature>
<evidence type="ECO:0000256" key="7">
    <source>
        <dbReference type="ARBA" id="ARBA00023136"/>
    </source>
</evidence>
<dbReference type="SFLD" id="SFLDF00027">
    <property type="entry name" value="p-type_atpase"/>
    <property type="match status" value="1"/>
</dbReference>
<dbReference type="InterPro" id="IPR023298">
    <property type="entry name" value="ATPase_P-typ_TM_dom_sf"/>
</dbReference>
<comment type="caution">
    <text evidence="10">The sequence shown here is derived from an EMBL/GenBank/DDBJ whole genome shotgun (WGS) entry which is preliminary data.</text>
</comment>
<accession>A0A0G0WPN0</accession>
<evidence type="ECO:0000256" key="4">
    <source>
        <dbReference type="ARBA" id="ARBA00022840"/>
    </source>
</evidence>
<evidence type="ECO:0000256" key="6">
    <source>
        <dbReference type="ARBA" id="ARBA00022989"/>
    </source>
</evidence>
<dbReference type="InterPro" id="IPR059000">
    <property type="entry name" value="ATPase_P-type_domA"/>
</dbReference>
<feature type="transmembrane region" description="Helical" evidence="8">
    <location>
        <begin position="775"/>
        <end position="795"/>
    </location>
</feature>
<reference evidence="10 11" key="1">
    <citation type="journal article" date="2015" name="Nature">
        <title>rRNA introns, odd ribosomes, and small enigmatic genomes across a large radiation of phyla.</title>
        <authorList>
            <person name="Brown C.T."/>
            <person name="Hug L.A."/>
            <person name="Thomas B.C."/>
            <person name="Sharon I."/>
            <person name="Castelle C.J."/>
            <person name="Singh A."/>
            <person name="Wilkins M.J."/>
            <person name="Williams K.H."/>
            <person name="Banfield J.F."/>
        </authorList>
    </citation>
    <scope>NUCLEOTIDE SEQUENCE [LARGE SCALE GENOMIC DNA]</scope>
</reference>
<feature type="domain" description="Cation-transporting P-type ATPase N-terminal" evidence="9">
    <location>
        <begin position="5"/>
        <end position="77"/>
    </location>
</feature>
<dbReference type="SFLD" id="SFLDG00002">
    <property type="entry name" value="C1.7:_P-type_atpase_like"/>
    <property type="match status" value="1"/>
</dbReference>
<evidence type="ECO:0000313" key="11">
    <source>
        <dbReference type="Proteomes" id="UP000034616"/>
    </source>
</evidence>
<dbReference type="InterPro" id="IPR036412">
    <property type="entry name" value="HAD-like_sf"/>
</dbReference>
<feature type="transmembrane region" description="Helical" evidence="8">
    <location>
        <begin position="52"/>
        <end position="75"/>
    </location>
</feature>
<keyword evidence="6 8" id="KW-1133">Transmembrane helix</keyword>
<dbReference type="Pfam" id="PF00690">
    <property type="entry name" value="Cation_ATPase_N"/>
    <property type="match status" value="1"/>
</dbReference>
<dbReference type="PROSITE" id="PS00154">
    <property type="entry name" value="ATPASE_E1_E2"/>
    <property type="match status" value="1"/>
</dbReference>
<dbReference type="Pfam" id="PF00702">
    <property type="entry name" value="Hydrolase"/>
    <property type="match status" value="1"/>
</dbReference>
<gene>
    <name evidence="10" type="ORF">UU35_C0013G0010</name>
</gene>
<keyword evidence="5" id="KW-1278">Translocase</keyword>
<dbReference type="Gene3D" id="1.20.1110.10">
    <property type="entry name" value="Calcium-transporting ATPase, transmembrane domain"/>
    <property type="match status" value="1"/>
</dbReference>
<evidence type="ECO:0000313" key="10">
    <source>
        <dbReference type="EMBL" id="KKR86435.1"/>
    </source>
</evidence>
<dbReference type="PRINTS" id="PR00119">
    <property type="entry name" value="CATATPASE"/>
</dbReference>
<feature type="transmembrane region" description="Helical" evidence="8">
    <location>
        <begin position="745"/>
        <end position="763"/>
    </location>
</feature>
<evidence type="ECO:0000259" key="9">
    <source>
        <dbReference type="SMART" id="SM00831"/>
    </source>
</evidence>
<dbReference type="Gene3D" id="2.70.150.10">
    <property type="entry name" value="Calcium-transporting ATPase, cytoplasmic transduction domain A"/>
    <property type="match status" value="1"/>
</dbReference>
<evidence type="ECO:0000256" key="5">
    <source>
        <dbReference type="ARBA" id="ARBA00022967"/>
    </source>
</evidence>
<keyword evidence="4" id="KW-0067">ATP-binding</keyword>
<dbReference type="Pfam" id="PF00689">
    <property type="entry name" value="Cation_ATPase_C"/>
    <property type="match status" value="1"/>
</dbReference>
<dbReference type="InterPro" id="IPR044492">
    <property type="entry name" value="P_typ_ATPase_HD_dom"/>
</dbReference>
<dbReference type="InterPro" id="IPR023214">
    <property type="entry name" value="HAD_sf"/>
</dbReference>
<dbReference type="InterPro" id="IPR008250">
    <property type="entry name" value="ATPase_P-typ_transduc_dom_A_sf"/>
</dbReference>
<dbReference type="PATRIC" id="fig|1618985.3.peg.841"/>
<feature type="transmembrane region" description="Helical" evidence="8">
    <location>
        <begin position="711"/>
        <end position="733"/>
    </location>
</feature>
<keyword evidence="2 8" id="KW-0812">Transmembrane</keyword>
<evidence type="ECO:0000256" key="8">
    <source>
        <dbReference type="SAM" id="Phobius"/>
    </source>
</evidence>
<dbReference type="SUPFAM" id="SSF81660">
    <property type="entry name" value="Metal cation-transporting ATPase, ATP-binding domain N"/>
    <property type="match status" value="1"/>
</dbReference>
<dbReference type="InterPro" id="IPR018303">
    <property type="entry name" value="ATPase_P-typ_P_site"/>
</dbReference>
<dbReference type="PRINTS" id="PR00120">
    <property type="entry name" value="HATPASE"/>
</dbReference>
<dbReference type="Gene3D" id="3.40.50.1000">
    <property type="entry name" value="HAD superfamily/HAD-like"/>
    <property type="match status" value="1"/>
</dbReference>
<sequence length="846" mass="93283">MTFKDHASLSVEEVFFQFKTSLQGLTEQEAIHRLSINGSNNVADKRLQWERVFLRQFSSPFLYILACAAGLSAFFHEWINAGMIAVFVCVNAGIGFVQEYHSEHAVELLRRFVVAKSRVRRGGKETWIDSRHLVVGDIVILEIGDVIRADVRFIEMEGMTVDESVLTGESVPTEKYSETPAQRSNEIILASNIGFAGTTIVTGRGIGVVIATGTRTQIGEIGQLTAQAEGESPFEKGLRQFSRFILYVILLTLVVVVGANILLKGTNVDIPELFIFAIVLAVSVIPEALPVVTTMTLSRGALRLARDKVVAKRLSSVEDLGSIEVLCTDKTGTLTENKMTVADIFGNNPMECLWEAACGSSFLKGQTQRVSNSFDAAVLDRLDSSGCTRLNACERLHEIPFDPAKRWNSVVIKEEGKIRLIVRGAPEEILALCDISGDQKKRALVWEQEQGKIGRRLLAVAVQHLDENGEYAPRPEEGHLTFCGMISYEDPIRPTAREAVEQSKRLGVQVKILTGDSREVAGSVAKQVGLISSFEEVMTGAEWASLPEEDRQVTAEHCAVFARVSPRQKFEIMETLQHHFEVGFLGEGINDAPALKIANVGIVVDTASDIAREAADIILLEHGLGVIVSGMRGGREVFTNTTKYIQATLASNFGNFYAVAVSTFFIPTLPMLPLQILLLNLLSDFPMIAIATDRVEPEELRRPRTYHIREVVMIATVLGFVSALFDFLFFAIFSHASSAVLQTSWFIGSVLTELVLIFSIRTRHVFFRAAAPSRILFILSALAAVVAVMIPFLTFGQKFFSFATPSVRSLIIIFAVVLVYFVVSEIAKLAYYRTIGRQEIHPTALA</sequence>
<feature type="transmembrane region" description="Helical" evidence="8">
    <location>
        <begin position="275"/>
        <end position="298"/>
    </location>
</feature>
<dbReference type="Pfam" id="PF00122">
    <property type="entry name" value="E1-E2_ATPase"/>
    <property type="match status" value="1"/>
</dbReference>
<dbReference type="SUPFAM" id="SSF81665">
    <property type="entry name" value="Calcium ATPase, transmembrane domain M"/>
    <property type="match status" value="1"/>
</dbReference>
<dbReference type="Gene3D" id="3.40.1110.10">
    <property type="entry name" value="Calcium-transporting ATPase, cytoplasmic domain N"/>
    <property type="match status" value="1"/>
</dbReference>
<dbReference type="InterPro" id="IPR001757">
    <property type="entry name" value="P_typ_ATPase"/>
</dbReference>
<dbReference type="GO" id="GO:0016887">
    <property type="term" value="F:ATP hydrolysis activity"/>
    <property type="evidence" value="ECO:0007669"/>
    <property type="project" value="InterPro"/>
</dbReference>
<dbReference type="NCBIfam" id="TIGR01494">
    <property type="entry name" value="ATPase_P-type"/>
    <property type="match status" value="2"/>
</dbReference>
<dbReference type="GO" id="GO:0005524">
    <property type="term" value="F:ATP binding"/>
    <property type="evidence" value="ECO:0007669"/>
    <property type="project" value="UniProtKB-KW"/>
</dbReference>
<feature type="transmembrane region" description="Helical" evidence="8">
    <location>
        <begin position="807"/>
        <end position="827"/>
    </location>
</feature>
<dbReference type="InterPro" id="IPR004014">
    <property type="entry name" value="ATPase_P-typ_cation-transptr_N"/>
</dbReference>
<dbReference type="SFLD" id="SFLDS00003">
    <property type="entry name" value="Haloacid_Dehalogenase"/>
    <property type="match status" value="1"/>
</dbReference>
<dbReference type="EMBL" id="LCAH01000013">
    <property type="protein sequence ID" value="KKR86435.1"/>
    <property type="molecule type" value="Genomic_DNA"/>
</dbReference>
<feature type="transmembrane region" description="Helical" evidence="8">
    <location>
        <begin position="81"/>
        <end position="101"/>
    </location>
</feature>
<keyword evidence="7 8" id="KW-0472">Membrane</keyword>
<protein>
    <submittedName>
        <fullName evidence="10">Cation-transporting P-type ATPase</fullName>
    </submittedName>
</protein>
<evidence type="ECO:0000256" key="3">
    <source>
        <dbReference type="ARBA" id="ARBA00022741"/>
    </source>
</evidence>
<dbReference type="GO" id="GO:0016020">
    <property type="term" value="C:membrane"/>
    <property type="evidence" value="ECO:0007669"/>
    <property type="project" value="UniProtKB-SubCell"/>
</dbReference>
<dbReference type="Proteomes" id="UP000034616">
    <property type="component" value="Unassembled WGS sequence"/>
</dbReference>
<dbReference type="AlphaFoldDB" id="A0A0G0WPN0"/>
<dbReference type="SMART" id="SM00831">
    <property type="entry name" value="Cation_ATPase_N"/>
    <property type="match status" value="1"/>
</dbReference>
<comment type="subcellular location">
    <subcellularLocation>
        <location evidence="1">Membrane</location>
        <topology evidence="1">Multi-pass membrane protein</topology>
    </subcellularLocation>
</comment>
<dbReference type="InterPro" id="IPR006068">
    <property type="entry name" value="ATPase_P-typ_cation-transptr_C"/>
</dbReference>
<evidence type="ECO:0000256" key="1">
    <source>
        <dbReference type="ARBA" id="ARBA00004141"/>
    </source>
</evidence>
<keyword evidence="3" id="KW-0547">Nucleotide-binding</keyword>
<dbReference type="PANTHER" id="PTHR42861">
    <property type="entry name" value="CALCIUM-TRANSPORTING ATPASE"/>
    <property type="match status" value="1"/>
</dbReference>
<dbReference type="SUPFAM" id="SSF81653">
    <property type="entry name" value="Calcium ATPase, transduction domain A"/>
    <property type="match status" value="1"/>
</dbReference>
<organism evidence="10 11">
    <name type="scientific">Candidatus Uhrbacteria bacterium GW2011_GWC2_41_11</name>
    <dbReference type="NCBI Taxonomy" id="1618985"/>
    <lineage>
        <taxon>Bacteria</taxon>
        <taxon>Candidatus Uhriibacteriota</taxon>
    </lineage>
</organism>